<feature type="transmembrane region" description="Helical" evidence="1">
    <location>
        <begin position="6"/>
        <end position="27"/>
    </location>
</feature>
<keyword evidence="1" id="KW-1133">Transmembrane helix</keyword>
<evidence type="ECO:0000256" key="1">
    <source>
        <dbReference type="SAM" id="Phobius"/>
    </source>
</evidence>
<evidence type="ECO:0000313" key="3">
    <source>
        <dbReference type="Proteomes" id="UP000225889"/>
    </source>
</evidence>
<dbReference type="EMBL" id="PDYF01000034">
    <property type="protein sequence ID" value="PHU34087.1"/>
    <property type="molecule type" value="Genomic_DNA"/>
</dbReference>
<gene>
    <name evidence="2" type="ORF">CSX01_11880</name>
</gene>
<dbReference type="AlphaFoldDB" id="A0A2G3DSS1"/>
<organism evidence="2 3">
    <name type="scientific">Pseudobutyrivibrio ruminis</name>
    <dbReference type="NCBI Taxonomy" id="46206"/>
    <lineage>
        <taxon>Bacteria</taxon>
        <taxon>Bacillati</taxon>
        <taxon>Bacillota</taxon>
        <taxon>Clostridia</taxon>
        <taxon>Lachnospirales</taxon>
        <taxon>Lachnospiraceae</taxon>
        <taxon>Pseudobutyrivibrio</taxon>
    </lineage>
</organism>
<accession>A0A2G3DSS1</accession>
<protein>
    <submittedName>
        <fullName evidence="2">Uncharacterized protein</fullName>
    </submittedName>
</protein>
<reference evidence="2 3" key="1">
    <citation type="submission" date="2017-10" db="EMBL/GenBank/DDBJ databases">
        <title>Resolving the taxonomy of Roseburia spp., Eubacterium rectale and Agathobacter spp. through phylogenomic analysis.</title>
        <authorList>
            <person name="Sheridan P.O."/>
            <person name="Walker A.W."/>
            <person name="Duncan S.H."/>
            <person name="Scott K.P."/>
            <person name="Toole P.W.O."/>
            <person name="Luis P."/>
            <person name="Flint H.J."/>
        </authorList>
    </citation>
    <scope>NUCLEOTIDE SEQUENCE [LARGE SCALE GENOMIC DNA]</scope>
    <source>
        <strain evidence="2 3">JK626</strain>
    </source>
</reference>
<proteinExistence type="predicted"/>
<dbReference type="Proteomes" id="UP000225889">
    <property type="component" value="Unassembled WGS sequence"/>
</dbReference>
<sequence>MKRKVVYTFIILLILFFLYELYCYISVKNCIERAYRLEKGIEKIDDINDPLWGAQYVVGSHDSTSVDVFIAPKLLLLGKNSGKGYMFVFYKYYDENGKLVVTSGPEEEIFYFTKENDKWDLEKIYSRP</sequence>
<comment type="caution">
    <text evidence="2">The sequence shown here is derived from an EMBL/GenBank/DDBJ whole genome shotgun (WGS) entry which is preliminary data.</text>
</comment>
<name>A0A2G3DSS1_9FIRM</name>
<keyword evidence="1" id="KW-0472">Membrane</keyword>
<evidence type="ECO:0000313" key="2">
    <source>
        <dbReference type="EMBL" id="PHU34087.1"/>
    </source>
</evidence>
<keyword evidence="1" id="KW-0812">Transmembrane</keyword>
<reference evidence="2 3" key="2">
    <citation type="submission" date="2017-10" db="EMBL/GenBank/DDBJ databases">
        <authorList>
            <person name="Banno H."/>
            <person name="Chua N.-H."/>
        </authorList>
    </citation>
    <scope>NUCLEOTIDE SEQUENCE [LARGE SCALE GENOMIC DNA]</scope>
    <source>
        <strain evidence="2 3">JK626</strain>
    </source>
</reference>
<dbReference type="RefSeq" id="WP_099392563.1">
    <property type="nucleotide sequence ID" value="NZ_PDYF01000034.1"/>
</dbReference>